<gene>
    <name evidence="1" type="ORF">NK6_8733</name>
</gene>
<proteinExistence type="predicted"/>
<dbReference type="EMBL" id="AP014685">
    <property type="protein sequence ID" value="BAR61880.1"/>
    <property type="molecule type" value="Genomic_DNA"/>
</dbReference>
<accession>A0A0E3VX17</accession>
<dbReference type="AlphaFoldDB" id="A0A0E3VX17"/>
<organism evidence="1 2">
    <name type="scientific">Bradyrhizobium diazoefficiens</name>
    <dbReference type="NCBI Taxonomy" id="1355477"/>
    <lineage>
        <taxon>Bacteria</taxon>
        <taxon>Pseudomonadati</taxon>
        <taxon>Pseudomonadota</taxon>
        <taxon>Alphaproteobacteria</taxon>
        <taxon>Hyphomicrobiales</taxon>
        <taxon>Nitrobacteraceae</taxon>
        <taxon>Bradyrhizobium</taxon>
    </lineage>
</organism>
<name>A0A0E3VX17_9BRAD</name>
<reference evidence="1 2" key="1">
    <citation type="submission" date="2014-11" db="EMBL/GenBank/DDBJ databases">
        <title>Symbiosis island explosion on the genome of extra-slow-growing strains of soybean bradyrhizobia with massive insertion sequences.</title>
        <authorList>
            <person name="Iida T."/>
            <person name="Minamisawa K."/>
        </authorList>
    </citation>
    <scope>NUCLEOTIDE SEQUENCE [LARGE SCALE GENOMIC DNA]</scope>
    <source>
        <strain evidence="1 2">NK6</strain>
    </source>
</reference>
<sequence length="46" mass="4970">MGVTKATALAFSAIDRGLKPVKLSKSDYKLADERATGKPKEGEFNE</sequence>
<dbReference type="Proteomes" id="UP000063308">
    <property type="component" value="Chromosome"/>
</dbReference>
<evidence type="ECO:0000313" key="2">
    <source>
        <dbReference type="Proteomes" id="UP000063308"/>
    </source>
</evidence>
<protein>
    <submittedName>
        <fullName evidence="1">Uncharacterized protein</fullName>
    </submittedName>
</protein>
<evidence type="ECO:0000313" key="1">
    <source>
        <dbReference type="EMBL" id="BAR61880.1"/>
    </source>
</evidence>